<dbReference type="OrthoDB" id="9767435at2"/>
<sequence length="582" mass="61684">MSAVRLGKFGAGLLRRLAIVNVVALLPLAMLAGLQTRDLVGEASDSLSRAAMARTVQAAQQEIKLIGTAQTLARTLGAMMPRVLDDAPTCIRMMDDAASAYPEFSLIAYISLSGQMECASGGRTHDFSGNPFFARLAEKSDPRLVLNPSGPVSGYAVLGASHPVFSPGGNQIGLVAISVPHQAIVAPSVSARDTLKETPVALITFDKDGTILTHSVDLDVASALLPAGGSLAALARTGAQTFADHSSGGHHRIFSVAPITSELFLLGVWSPANQNTFIDPSIASWLLAGLLILSGLLAAAFAAERLVIRHVRSLSRAMSAFAAGARNLPHPDLDDPPAEIAELSHVYAAMTDTILRDEAELENLLHQKAELLREVHHRTGNSLQLIASILRMHLRENPDDTVRQVLEHLLERVMSLSTVHLGLYRIAGSPEVEVGALIGDVIAKVEGLHSRSGRTTMIEQDLRPLPLTTEQAVPLALLLAEVMAAFLASAAGDEALRIRVHLDTDSNRNAVLSVSGPPSARVRLTGTGGGAPDVIASRLIRSFVRQLDGDADFSEDGELLGFQVAFTIRQGSRNPESTDEGG</sequence>
<feature type="transmembrane region" description="Helical" evidence="8">
    <location>
        <begin position="12"/>
        <end position="34"/>
    </location>
</feature>
<dbReference type="RefSeq" id="WP_083701320.1">
    <property type="nucleotide sequence ID" value="NZ_BMEH01000007.1"/>
</dbReference>
<dbReference type="EC" id="2.7.13.3" evidence="2"/>
<dbReference type="GO" id="GO:0004673">
    <property type="term" value="F:protein histidine kinase activity"/>
    <property type="evidence" value="ECO:0007669"/>
    <property type="project" value="UniProtKB-EC"/>
</dbReference>
<dbReference type="GO" id="GO:0007165">
    <property type="term" value="P:signal transduction"/>
    <property type="evidence" value="ECO:0007669"/>
    <property type="project" value="InterPro"/>
</dbReference>
<evidence type="ECO:0000259" key="9">
    <source>
        <dbReference type="PROSITE" id="PS50885"/>
    </source>
</evidence>
<reference evidence="10 11" key="1">
    <citation type="submission" date="2017-01" db="EMBL/GenBank/DDBJ databases">
        <authorList>
            <person name="Mah S.A."/>
            <person name="Swanson W.J."/>
            <person name="Moy G.W."/>
            <person name="Vacquier V.D."/>
        </authorList>
    </citation>
    <scope>NUCLEOTIDE SEQUENCE [LARGE SCALE GENOMIC DNA]</scope>
    <source>
        <strain evidence="10 11">DSM 26375</strain>
    </source>
</reference>
<keyword evidence="11" id="KW-1185">Reference proteome</keyword>
<dbReference type="EMBL" id="FTOT01000007">
    <property type="protein sequence ID" value="SIT18421.1"/>
    <property type="molecule type" value="Genomic_DNA"/>
</dbReference>
<evidence type="ECO:0000313" key="11">
    <source>
        <dbReference type="Proteomes" id="UP000186141"/>
    </source>
</evidence>
<protein>
    <recommendedName>
        <fullName evidence="2">histidine kinase</fullName>
        <ecNumber evidence="2">2.7.13.3</ecNumber>
    </recommendedName>
</protein>
<evidence type="ECO:0000256" key="7">
    <source>
        <dbReference type="ARBA" id="ARBA00022840"/>
    </source>
</evidence>
<keyword evidence="4" id="KW-0808">Transferase</keyword>
<dbReference type="InterPro" id="IPR003660">
    <property type="entry name" value="HAMP_dom"/>
</dbReference>
<proteinExistence type="predicted"/>
<keyword evidence="8" id="KW-1133">Transmembrane helix</keyword>
<gene>
    <name evidence="10" type="ORF">SAMN05421774_107146</name>
</gene>
<feature type="domain" description="HAMP" evidence="9">
    <location>
        <begin position="305"/>
        <end position="359"/>
    </location>
</feature>
<keyword evidence="6 10" id="KW-0418">Kinase</keyword>
<dbReference type="Proteomes" id="UP000186141">
    <property type="component" value="Unassembled WGS sequence"/>
</dbReference>
<evidence type="ECO:0000256" key="2">
    <source>
        <dbReference type="ARBA" id="ARBA00012438"/>
    </source>
</evidence>
<dbReference type="Pfam" id="PF07568">
    <property type="entry name" value="HisKA_2"/>
    <property type="match status" value="1"/>
</dbReference>
<organism evidence="10 11">
    <name type="scientific">Gemmobacter megaterium</name>
    <dbReference type="NCBI Taxonomy" id="1086013"/>
    <lineage>
        <taxon>Bacteria</taxon>
        <taxon>Pseudomonadati</taxon>
        <taxon>Pseudomonadota</taxon>
        <taxon>Alphaproteobacteria</taxon>
        <taxon>Rhodobacterales</taxon>
        <taxon>Paracoccaceae</taxon>
        <taxon>Gemmobacter</taxon>
    </lineage>
</organism>
<keyword evidence="7" id="KW-0067">ATP-binding</keyword>
<keyword evidence="8" id="KW-0472">Membrane</keyword>
<dbReference type="PANTHER" id="PTHR41523">
    <property type="entry name" value="TWO-COMPONENT SYSTEM SENSOR PROTEIN"/>
    <property type="match status" value="1"/>
</dbReference>
<evidence type="ECO:0000256" key="3">
    <source>
        <dbReference type="ARBA" id="ARBA00022553"/>
    </source>
</evidence>
<dbReference type="PANTHER" id="PTHR41523:SF8">
    <property type="entry name" value="ETHYLENE RESPONSE SENSOR PROTEIN"/>
    <property type="match status" value="1"/>
</dbReference>
<dbReference type="Gene3D" id="3.30.450.20">
    <property type="entry name" value="PAS domain"/>
    <property type="match status" value="2"/>
</dbReference>
<keyword evidence="3" id="KW-0597">Phosphoprotein</keyword>
<evidence type="ECO:0000313" key="10">
    <source>
        <dbReference type="EMBL" id="SIT18421.1"/>
    </source>
</evidence>
<evidence type="ECO:0000256" key="8">
    <source>
        <dbReference type="SAM" id="Phobius"/>
    </source>
</evidence>
<dbReference type="GO" id="GO:0016020">
    <property type="term" value="C:membrane"/>
    <property type="evidence" value="ECO:0007669"/>
    <property type="project" value="InterPro"/>
</dbReference>
<dbReference type="InterPro" id="IPR011495">
    <property type="entry name" value="Sig_transdc_His_kin_sub2_dim/P"/>
</dbReference>
<evidence type="ECO:0000256" key="4">
    <source>
        <dbReference type="ARBA" id="ARBA00022679"/>
    </source>
</evidence>
<name>A0A1N7Q6G2_9RHOB</name>
<evidence type="ECO:0000256" key="6">
    <source>
        <dbReference type="ARBA" id="ARBA00022777"/>
    </source>
</evidence>
<comment type="catalytic activity">
    <reaction evidence="1">
        <text>ATP + protein L-histidine = ADP + protein N-phospho-L-histidine.</text>
        <dbReference type="EC" id="2.7.13.3"/>
    </reaction>
</comment>
<dbReference type="PROSITE" id="PS50885">
    <property type="entry name" value="HAMP"/>
    <property type="match status" value="1"/>
</dbReference>
<dbReference type="STRING" id="1086013.SAMN05421774_107146"/>
<keyword evidence="8" id="KW-0812">Transmembrane</keyword>
<dbReference type="GO" id="GO:0005524">
    <property type="term" value="F:ATP binding"/>
    <property type="evidence" value="ECO:0007669"/>
    <property type="project" value="UniProtKB-KW"/>
</dbReference>
<evidence type="ECO:0000256" key="1">
    <source>
        <dbReference type="ARBA" id="ARBA00000085"/>
    </source>
</evidence>
<dbReference type="AlphaFoldDB" id="A0A1N7Q6G2"/>
<keyword evidence="5" id="KW-0547">Nucleotide-binding</keyword>
<dbReference type="CDD" id="cd18773">
    <property type="entry name" value="PDC1_HK_sensor"/>
    <property type="match status" value="1"/>
</dbReference>
<evidence type="ECO:0000256" key="5">
    <source>
        <dbReference type="ARBA" id="ARBA00022741"/>
    </source>
</evidence>
<accession>A0A1N7Q6G2</accession>